<evidence type="ECO:0008006" key="4">
    <source>
        <dbReference type="Google" id="ProtNLM"/>
    </source>
</evidence>
<dbReference type="AlphaFoldDB" id="A0A0G1HR93"/>
<comment type="caution">
    <text evidence="2">The sequence shown here is derived from an EMBL/GenBank/DDBJ whole genome shotgun (WGS) entry which is preliminary data.</text>
</comment>
<organism evidence="2 3">
    <name type="scientific">Candidatus Collierbacteria bacterium GW2011_GWC2_44_18</name>
    <dbReference type="NCBI Taxonomy" id="1618392"/>
    <lineage>
        <taxon>Bacteria</taxon>
        <taxon>Candidatus Collieribacteriota</taxon>
    </lineage>
</organism>
<gene>
    <name evidence="2" type="ORF">UW41_C0010G0037</name>
</gene>
<reference evidence="2 3" key="1">
    <citation type="journal article" date="2015" name="Nature">
        <title>rRNA introns, odd ribosomes, and small enigmatic genomes across a large radiation of phyla.</title>
        <authorList>
            <person name="Brown C.T."/>
            <person name="Hug L.A."/>
            <person name="Thomas B.C."/>
            <person name="Sharon I."/>
            <person name="Castelle C.J."/>
            <person name="Singh A."/>
            <person name="Wilkins M.J."/>
            <person name="Williams K.H."/>
            <person name="Banfield J.F."/>
        </authorList>
    </citation>
    <scope>NUCLEOTIDE SEQUENCE [LARGE SCALE GENOMIC DNA]</scope>
</reference>
<name>A0A0G1HR93_9BACT</name>
<evidence type="ECO:0000313" key="3">
    <source>
        <dbReference type="Proteomes" id="UP000034172"/>
    </source>
</evidence>
<feature type="compositionally biased region" description="Basic and acidic residues" evidence="1">
    <location>
        <begin position="20"/>
        <end position="42"/>
    </location>
</feature>
<dbReference type="Proteomes" id="UP000034172">
    <property type="component" value="Unassembled WGS sequence"/>
</dbReference>
<feature type="region of interest" description="Disordered" evidence="1">
    <location>
        <begin position="20"/>
        <end position="43"/>
    </location>
</feature>
<protein>
    <recommendedName>
        <fullName evidence="4">Transcription elongation factor GreA/GreB C-terminal domain-containing protein</fullName>
    </recommendedName>
</protein>
<accession>A0A0G1HR93</accession>
<dbReference type="EMBL" id="LCIE01000010">
    <property type="protein sequence ID" value="KKT49198.1"/>
    <property type="molecule type" value="Genomic_DNA"/>
</dbReference>
<proteinExistence type="predicted"/>
<evidence type="ECO:0000256" key="1">
    <source>
        <dbReference type="SAM" id="MobiDB-lite"/>
    </source>
</evidence>
<sequence length="140" mass="15924">MVMIDLKQKIEKEIRSVDRQIKQTATERDESATPMESQHDQTRQVANQLYNSLLEERKKLMELRGGLSKYHSVFSMLNTVDGSTRKYFIVPNGLGGTEEEGVTLLSEKTPLAKNLSGKIVGNEFEINGQKLRIKKIEENV</sequence>
<evidence type="ECO:0000313" key="2">
    <source>
        <dbReference type="EMBL" id="KKT49198.1"/>
    </source>
</evidence>
<dbReference type="STRING" id="1618392.UW41_C0010G0037"/>